<evidence type="ECO:0000256" key="4">
    <source>
        <dbReference type="ARBA" id="ARBA00023163"/>
    </source>
</evidence>
<dbReference type="SUPFAM" id="SSF88946">
    <property type="entry name" value="Sigma2 domain of RNA polymerase sigma factors"/>
    <property type="match status" value="1"/>
</dbReference>
<dbReference type="RefSeq" id="WP_066253892.1">
    <property type="nucleotide sequence ID" value="NZ_VSKL01000002.1"/>
</dbReference>
<evidence type="ECO:0000313" key="7">
    <source>
        <dbReference type="EMBL" id="TYB73450.1"/>
    </source>
</evidence>
<evidence type="ECO:0000313" key="8">
    <source>
        <dbReference type="Proteomes" id="UP000324358"/>
    </source>
</evidence>
<dbReference type="PANTHER" id="PTHR43133:SF46">
    <property type="entry name" value="RNA POLYMERASE SIGMA-70 FACTOR ECF SUBFAMILY"/>
    <property type="match status" value="1"/>
</dbReference>
<evidence type="ECO:0000259" key="5">
    <source>
        <dbReference type="Pfam" id="PF04542"/>
    </source>
</evidence>
<comment type="similarity">
    <text evidence="1">Belongs to the sigma-70 factor family. ECF subfamily.</text>
</comment>
<dbReference type="GO" id="GO:0006352">
    <property type="term" value="P:DNA-templated transcription initiation"/>
    <property type="evidence" value="ECO:0007669"/>
    <property type="project" value="InterPro"/>
</dbReference>
<name>A0A5D0QWA1_9FLAO</name>
<evidence type="ECO:0000256" key="1">
    <source>
        <dbReference type="ARBA" id="ARBA00010641"/>
    </source>
</evidence>
<comment type="caution">
    <text evidence="7">The sequence shown here is derived from an EMBL/GenBank/DDBJ whole genome shotgun (WGS) entry which is preliminary data.</text>
</comment>
<dbReference type="InterPro" id="IPR036388">
    <property type="entry name" value="WH-like_DNA-bd_sf"/>
</dbReference>
<keyword evidence="4" id="KW-0804">Transcription</keyword>
<dbReference type="Proteomes" id="UP000324358">
    <property type="component" value="Unassembled WGS sequence"/>
</dbReference>
<dbReference type="InterPro" id="IPR007627">
    <property type="entry name" value="RNA_pol_sigma70_r2"/>
</dbReference>
<dbReference type="PANTHER" id="PTHR43133">
    <property type="entry name" value="RNA POLYMERASE ECF-TYPE SIGMA FACTO"/>
    <property type="match status" value="1"/>
</dbReference>
<dbReference type="Pfam" id="PF04542">
    <property type="entry name" value="Sigma70_r2"/>
    <property type="match status" value="1"/>
</dbReference>
<feature type="domain" description="RNA polymerase sigma-70 region 2" evidence="5">
    <location>
        <begin position="29"/>
        <end position="95"/>
    </location>
</feature>
<dbReference type="Gene3D" id="1.10.1740.10">
    <property type="match status" value="1"/>
</dbReference>
<proteinExistence type="inferred from homology"/>
<dbReference type="EMBL" id="VSKL01000002">
    <property type="protein sequence ID" value="TYB73450.1"/>
    <property type="molecule type" value="Genomic_DNA"/>
</dbReference>
<evidence type="ECO:0000256" key="2">
    <source>
        <dbReference type="ARBA" id="ARBA00023015"/>
    </source>
</evidence>
<dbReference type="NCBIfam" id="TIGR02937">
    <property type="entry name" value="sigma70-ECF"/>
    <property type="match status" value="1"/>
</dbReference>
<evidence type="ECO:0000256" key="3">
    <source>
        <dbReference type="ARBA" id="ARBA00023082"/>
    </source>
</evidence>
<evidence type="ECO:0000259" key="6">
    <source>
        <dbReference type="Pfam" id="PF08281"/>
    </source>
</evidence>
<dbReference type="GO" id="GO:0003677">
    <property type="term" value="F:DNA binding"/>
    <property type="evidence" value="ECO:0007669"/>
    <property type="project" value="InterPro"/>
</dbReference>
<protein>
    <submittedName>
        <fullName evidence="7">RNA polymerase sigma factor</fullName>
    </submittedName>
</protein>
<dbReference type="Gene3D" id="1.10.10.10">
    <property type="entry name" value="Winged helix-like DNA-binding domain superfamily/Winged helix DNA-binding domain"/>
    <property type="match status" value="1"/>
</dbReference>
<gene>
    <name evidence="7" type="ORF">ES675_07285</name>
</gene>
<keyword evidence="3" id="KW-0731">Sigma factor</keyword>
<dbReference type="CDD" id="cd06171">
    <property type="entry name" value="Sigma70_r4"/>
    <property type="match status" value="1"/>
</dbReference>
<dbReference type="OrthoDB" id="1056775at2"/>
<keyword evidence="8" id="KW-1185">Reference proteome</keyword>
<dbReference type="InterPro" id="IPR013325">
    <property type="entry name" value="RNA_pol_sigma_r2"/>
</dbReference>
<dbReference type="AlphaFoldDB" id="A0A5D0QWA1"/>
<organism evidence="7 8">
    <name type="scientific">Bizionia algoritergicola</name>
    <dbReference type="NCBI Taxonomy" id="291187"/>
    <lineage>
        <taxon>Bacteria</taxon>
        <taxon>Pseudomonadati</taxon>
        <taxon>Bacteroidota</taxon>
        <taxon>Flavobacteriia</taxon>
        <taxon>Flavobacteriales</taxon>
        <taxon>Flavobacteriaceae</taxon>
        <taxon>Bizionia</taxon>
    </lineage>
</organism>
<dbReference type="InterPro" id="IPR014284">
    <property type="entry name" value="RNA_pol_sigma-70_dom"/>
</dbReference>
<dbReference type="InterPro" id="IPR013249">
    <property type="entry name" value="RNA_pol_sigma70_r4_t2"/>
</dbReference>
<feature type="domain" description="RNA polymerase sigma factor 70 region 4 type 2" evidence="6">
    <location>
        <begin position="123"/>
        <end position="174"/>
    </location>
</feature>
<keyword evidence="2" id="KW-0805">Transcription regulation</keyword>
<sequence>MAKIRPINQKIDELIRLAKASNHKAQLALYDKYSNKMLGVCRQYIKNLQFAEDVMITAFHKAFVNINKYEPYGSFEGWLRRIMVRESISYLRIQKNQFNVVEIEDYHFIQQPARTTLNDQLDVIQNAIDTLPIGCKTVFNLYVIEGYKHYEIADLLTISIGTSKSQLAHARKLLQNQLANLNSESNGTE</sequence>
<dbReference type="InterPro" id="IPR013324">
    <property type="entry name" value="RNA_pol_sigma_r3/r4-like"/>
</dbReference>
<dbReference type="SUPFAM" id="SSF88659">
    <property type="entry name" value="Sigma3 and sigma4 domains of RNA polymerase sigma factors"/>
    <property type="match status" value="1"/>
</dbReference>
<dbReference type="Pfam" id="PF08281">
    <property type="entry name" value="Sigma70_r4_2"/>
    <property type="match status" value="1"/>
</dbReference>
<dbReference type="InterPro" id="IPR039425">
    <property type="entry name" value="RNA_pol_sigma-70-like"/>
</dbReference>
<dbReference type="GO" id="GO:0016987">
    <property type="term" value="F:sigma factor activity"/>
    <property type="evidence" value="ECO:0007669"/>
    <property type="project" value="UniProtKB-KW"/>
</dbReference>
<accession>A0A5D0QWA1</accession>
<reference evidence="7 8" key="1">
    <citation type="submission" date="2019-08" db="EMBL/GenBank/DDBJ databases">
        <title>Genomes of Antarctic Bizionia species.</title>
        <authorList>
            <person name="Bowman J.P."/>
        </authorList>
    </citation>
    <scope>NUCLEOTIDE SEQUENCE [LARGE SCALE GENOMIC DNA]</scope>
    <source>
        <strain evidence="7 8">APA-1</strain>
    </source>
</reference>